<accession>A0ABP6VAR7</accession>
<evidence type="ECO:0000256" key="1">
    <source>
        <dbReference type="SAM" id="MobiDB-lite"/>
    </source>
</evidence>
<sequence length="390" mass="39435">MTPLRRLTATWISRQPTRRTAPGPTATGSGTVSERGVPGPAVPGAGTVSERTVSGSASTSGSGAVSERRVPGPAVPGAGTASERAVFGSASAGSGAVSERTAPGPAVTGAGTVSERTVSGSADTGVGTVTDAGSRRLLGEPDVAMAGRTDAAAPHVHRPGPHPAPPPPADDAWSADPYSLALGSGRGPLFLRRADGWLLPLDVERWCAEADAADLEVLRRCEGAVLDVGCGPGRLVAALSGQGRRVLGIDVSEAAVARTLRLGAPALRRSVFDPLPGEGRWGTALLIDGNIGIGGDPAALLARTGRLLAPGGLLIAETVPDLDLDERVRVHVTDARGATGTAFPWARLGTPALLRYAERAGWHAAARWTAGGRSFAALRSGPPTPAPSSR</sequence>
<gene>
    <name evidence="2" type="ORF">GCM10022295_10560</name>
</gene>
<proteinExistence type="predicted"/>
<dbReference type="Pfam" id="PF13489">
    <property type="entry name" value="Methyltransf_23"/>
    <property type="match status" value="1"/>
</dbReference>
<dbReference type="CDD" id="cd02440">
    <property type="entry name" value="AdoMet_MTases"/>
    <property type="match status" value="1"/>
</dbReference>
<name>A0ABP6VAR7_9ACTN</name>
<evidence type="ECO:0000313" key="2">
    <source>
        <dbReference type="EMBL" id="GAA3530530.1"/>
    </source>
</evidence>
<comment type="caution">
    <text evidence="2">The sequence shown here is derived from an EMBL/GenBank/DDBJ whole genome shotgun (WGS) entry which is preliminary data.</text>
</comment>
<evidence type="ECO:0000313" key="3">
    <source>
        <dbReference type="Proteomes" id="UP001500707"/>
    </source>
</evidence>
<reference evidence="3" key="1">
    <citation type="journal article" date="2019" name="Int. J. Syst. Evol. Microbiol.">
        <title>The Global Catalogue of Microorganisms (GCM) 10K type strain sequencing project: providing services to taxonomists for standard genome sequencing and annotation.</title>
        <authorList>
            <consortium name="The Broad Institute Genomics Platform"/>
            <consortium name="The Broad Institute Genome Sequencing Center for Infectious Disease"/>
            <person name="Wu L."/>
            <person name="Ma J."/>
        </authorList>
    </citation>
    <scope>NUCLEOTIDE SEQUENCE [LARGE SCALE GENOMIC DNA]</scope>
    <source>
        <strain evidence="3">JCM 17656</strain>
    </source>
</reference>
<dbReference type="Proteomes" id="UP001500707">
    <property type="component" value="Unassembled WGS sequence"/>
</dbReference>
<organism evidence="2 3">
    <name type="scientific">Streptomyces osmaniensis</name>
    <dbReference type="NCBI Taxonomy" id="593134"/>
    <lineage>
        <taxon>Bacteria</taxon>
        <taxon>Bacillati</taxon>
        <taxon>Actinomycetota</taxon>
        <taxon>Actinomycetes</taxon>
        <taxon>Kitasatosporales</taxon>
        <taxon>Streptomycetaceae</taxon>
        <taxon>Streptomyces</taxon>
    </lineage>
</organism>
<dbReference type="Gene3D" id="3.40.50.150">
    <property type="entry name" value="Vaccinia Virus protein VP39"/>
    <property type="match status" value="1"/>
</dbReference>
<dbReference type="EMBL" id="BAABCE010000002">
    <property type="protein sequence ID" value="GAA3530530.1"/>
    <property type="molecule type" value="Genomic_DNA"/>
</dbReference>
<protein>
    <recommendedName>
        <fullName evidence="4">Methyltransferase domain-containing protein</fullName>
    </recommendedName>
</protein>
<dbReference type="SUPFAM" id="SSF53335">
    <property type="entry name" value="S-adenosyl-L-methionine-dependent methyltransferases"/>
    <property type="match status" value="1"/>
</dbReference>
<feature type="region of interest" description="Disordered" evidence="1">
    <location>
        <begin position="1"/>
        <end position="133"/>
    </location>
</feature>
<feature type="compositionally biased region" description="Low complexity" evidence="1">
    <location>
        <begin position="18"/>
        <end position="65"/>
    </location>
</feature>
<dbReference type="InterPro" id="IPR029063">
    <property type="entry name" value="SAM-dependent_MTases_sf"/>
</dbReference>
<evidence type="ECO:0008006" key="4">
    <source>
        <dbReference type="Google" id="ProtNLM"/>
    </source>
</evidence>
<keyword evidence="3" id="KW-1185">Reference proteome</keyword>